<name>A0A655YTE8_VIBCL</name>
<feature type="region of interest" description="Disordered" evidence="1">
    <location>
        <begin position="75"/>
        <end position="95"/>
    </location>
</feature>
<proteinExistence type="predicted"/>
<reference evidence="2 3" key="1">
    <citation type="submission" date="2015-07" db="EMBL/GenBank/DDBJ databases">
        <authorList>
            <consortium name="Pathogen Informatics"/>
        </authorList>
    </citation>
    <scope>NUCLEOTIDE SEQUENCE [LARGE SCALE GENOMIC DNA]</scope>
    <source>
        <strain evidence="2 3">A325</strain>
    </source>
</reference>
<sequence length="95" mass="11199">MNYQVEIVKHGFLRAVTKTNLREAQLTKFHLERFCLRAILNFHWVRYGVHAVNHGANAFKQSANFPHDPLRHALHAQRDRNTNCDHPDGDRFREP</sequence>
<evidence type="ECO:0000256" key="1">
    <source>
        <dbReference type="SAM" id="MobiDB-lite"/>
    </source>
</evidence>
<protein>
    <submittedName>
        <fullName evidence="2">Uncharacterized protein</fullName>
    </submittedName>
</protein>
<evidence type="ECO:0000313" key="3">
    <source>
        <dbReference type="Proteomes" id="UP000046067"/>
    </source>
</evidence>
<evidence type="ECO:0000313" key="2">
    <source>
        <dbReference type="EMBL" id="CSC48452.1"/>
    </source>
</evidence>
<gene>
    <name evidence="2" type="ORF">ERS013201_02736</name>
</gene>
<dbReference type="EMBL" id="CWQJ01000019">
    <property type="protein sequence ID" value="CSC48452.1"/>
    <property type="molecule type" value="Genomic_DNA"/>
</dbReference>
<dbReference type="Proteomes" id="UP000046067">
    <property type="component" value="Unassembled WGS sequence"/>
</dbReference>
<organism evidence="2 3">
    <name type="scientific">Vibrio cholerae</name>
    <dbReference type="NCBI Taxonomy" id="666"/>
    <lineage>
        <taxon>Bacteria</taxon>
        <taxon>Pseudomonadati</taxon>
        <taxon>Pseudomonadota</taxon>
        <taxon>Gammaproteobacteria</taxon>
        <taxon>Vibrionales</taxon>
        <taxon>Vibrionaceae</taxon>
        <taxon>Vibrio</taxon>
    </lineage>
</organism>
<dbReference type="AlphaFoldDB" id="A0A655YTE8"/>
<accession>A0A655YTE8</accession>